<comment type="caution">
    <text evidence="4">The sequence shown here is derived from an EMBL/GenBank/DDBJ whole genome shotgun (WGS) entry which is preliminary data.</text>
</comment>
<evidence type="ECO:0000259" key="2">
    <source>
        <dbReference type="Pfam" id="PF02771"/>
    </source>
</evidence>
<dbReference type="InterPro" id="IPR009100">
    <property type="entry name" value="AcylCoA_DH/oxidase_NM_dom_sf"/>
</dbReference>
<dbReference type="Gene3D" id="2.40.110.10">
    <property type="entry name" value="Butyryl-CoA Dehydrogenase, subunit A, domain 2"/>
    <property type="match status" value="1"/>
</dbReference>
<dbReference type="PANTHER" id="PTHR43884">
    <property type="entry name" value="ACYL-COA DEHYDROGENASE"/>
    <property type="match status" value="1"/>
</dbReference>
<dbReference type="InterPro" id="IPR046373">
    <property type="entry name" value="Acyl-CoA_Oxase/DH_mid-dom_sf"/>
</dbReference>
<evidence type="ECO:0000313" key="5">
    <source>
        <dbReference type="Proteomes" id="UP001500655"/>
    </source>
</evidence>
<name>A0ABN2KWL6_9ACTN</name>
<dbReference type="RefSeq" id="WP_344084754.1">
    <property type="nucleotide sequence ID" value="NZ_BAAALS010000023.1"/>
</dbReference>
<organism evidence="4 5">
    <name type="scientific">Luedemannella helvata</name>
    <dbReference type="NCBI Taxonomy" id="349315"/>
    <lineage>
        <taxon>Bacteria</taxon>
        <taxon>Bacillati</taxon>
        <taxon>Actinomycetota</taxon>
        <taxon>Actinomycetes</taxon>
        <taxon>Micromonosporales</taxon>
        <taxon>Micromonosporaceae</taxon>
        <taxon>Luedemannella</taxon>
    </lineage>
</organism>
<sequence>MTTVLTRVTDVLPEIIKRAEETDRDRRIPADLLDALRPTGALRMFAPTAHGGNDLALPDVLAVVEALSAADASVGWTVAQHAVAQLIVRHFPAATVARLYAAGPDLLAAGAVAPKGRAARSGDGWQVSGQWPFVTGAPQADWFYLQCLETVDNAPRLDGTGVPAMRLALLPAAEVSVLDTWHTAGLRGTASRDVRASRVTCRQEFTCAFDAETDDGDPLVRLPARDLGGLFVAAVVVGNAAGALDDVVALADGGKRPAFSPRRLADSPAFHQRLGEAHLRLRAARGQLRAEAARAWGFALRPEPMGPLDHAVLRATGPAVVAVATAALDTAYQLGGGSVVYDRSPLQRRMRDGHVATQHFSVGTEFFSAVGAVLAGGDPGVLLR</sequence>
<dbReference type="Gene3D" id="1.10.540.10">
    <property type="entry name" value="Acyl-CoA dehydrogenase/oxidase, N-terminal domain"/>
    <property type="match status" value="1"/>
</dbReference>
<keyword evidence="1" id="KW-0560">Oxidoreductase</keyword>
<reference evidence="4 5" key="1">
    <citation type="journal article" date="2019" name="Int. J. Syst. Evol. Microbiol.">
        <title>The Global Catalogue of Microorganisms (GCM) 10K type strain sequencing project: providing services to taxonomists for standard genome sequencing and annotation.</title>
        <authorList>
            <consortium name="The Broad Institute Genomics Platform"/>
            <consortium name="The Broad Institute Genome Sequencing Center for Infectious Disease"/>
            <person name="Wu L."/>
            <person name="Ma J."/>
        </authorList>
    </citation>
    <scope>NUCLEOTIDE SEQUENCE [LARGE SCALE GENOMIC DNA]</scope>
    <source>
        <strain evidence="4 5">JCM 13249</strain>
    </source>
</reference>
<dbReference type="Pfam" id="PF02771">
    <property type="entry name" value="Acyl-CoA_dh_N"/>
    <property type="match status" value="1"/>
</dbReference>
<evidence type="ECO:0000313" key="4">
    <source>
        <dbReference type="EMBL" id="GAA1766794.1"/>
    </source>
</evidence>
<keyword evidence="5" id="KW-1185">Reference proteome</keyword>
<feature type="domain" description="Acyl-CoA dehydrogenase C-terminal" evidence="3">
    <location>
        <begin position="231"/>
        <end position="362"/>
    </location>
</feature>
<dbReference type="Gene3D" id="1.20.140.10">
    <property type="entry name" value="Butyryl-CoA Dehydrogenase, subunit A, domain 3"/>
    <property type="match status" value="1"/>
</dbReference>
<evidence type="ECO:0000259" key="3">
    <source>
        <dbReference type="Pfam" id="PF08028"/>
    </source>
</evidence>
<feature type="domain" description="Acyl-CoA dehydrogenase/oxidase N-terminal" evidence="2">
    <location>
        <begin position="14"/>
        <end position="89"/>
    </location>
</feature>
<dbReference type="Pfam" id="PF08028">
    <property type="entry name" value="Acyl-CoA_dh_2"/>
    <property type="match status" value="1"/>
</dbReference>
<dbReference type="GO" id="GO:0004497">
    <property type="term" value="F:monooxygenase activity"/>
    <property type="evidence" value="ECO:0007669"/>
    <property type="project" value="UniProtKB-KW"/>
</dbReference>
<protein>
    <submittedName>
        <fullName evidence="4">Flavin-dependent monooxygenase</fullName>
    </submittedName>
</protein>
<gene>
    <name evidence="4" type="ORF">GCM10009681_42370</name>
</gene>
<dbReference type="InterPro" id="IPR013107">
    <property type="entry name" value="Acyl-CoA_DH_C"/>
</dbReference>
<dbReference type="InterPro" id="IPR037069">
    <property type="entry name" value="AcylCoA_DH/ox_N_sf"/>
</dbReference>
<dbReference type="SUPFAM" id="SSF56645">
    <property type="entry name" value="Acyl-CoA dehydrogenase NM domain-like"/>
    <property type="match status" value="1"/>
</dbReference>
<evidence type="ECO:0000256" key="1">
    <source>
        <dbReference type="ARBA" id="ARBA00023002"/>
    </source>
</evidence>
<accession>A0ABN2KWL6</accession>
<proteinExistence type="predicted"/>
<keyword evidence="4" id="KW-0503">Monooxygenase</keyword>
<dbReference type="InterPro" id="IPR036250">
    <property type="entry name" value="AcylCo_DH-like_C"/>
</dbReference>
<dbReference type="SUPFAM" id="SSF47203">
    <property type="entry name" value="Acyl-CoA dehydrogenase C-terminal domain-like"/>
    <property type="match status" value="1"/>
</dbReference>
<dbReference type="InterPro" id="IPR013786">
    <property type="entry name" value="AcylCoA_DH/ox_N"/>
</dbReference>
<dbReference type="PIRSF" id="PIRSF016578">
    <property type="entry name" value="HsaA"/>
    <property type="match status" value="1"/>
</dbReference>
<dbReference type="EMBL" id="BAAALS010000023">
    <property type="protein sequence ID" value="GAA1766794.1"/>
    <property type="molecule type" value="Genomic_DNA"/>
</dbReference>
<dbReference type="PANTHER" id="PTHR43884:SF25">
    <property type="entry name" value="ACYL-COA DEHYDROGENASE YDBM-RELATED"/>
    <property type="match status" value="1"/>
</dbReference>
<dbReference type="Proteomes" id="UP001500655">
    <property type="component" value="Unassembled WGS sequence"/>
</dbReference>